<feature type="region of interest" description="Disordered" evidence="1">
    <location>
        <begin position="1"/>
        <end position="27"/>
    </location>
</feature>
<name>A0ABP6QJ54_9ACTN</name>
<protein>
    <recommendedName>
        <fullName evidence="4">Methyltransferase</fullName>
    </recommendedName>
</protein>
<evidence type="ECO:0000256" key="1">
    <source>
        <dbReference type="SAM" id="MobiDB-lite"/>
    </source>
</evidence>
<dbReference type="Proteomes" id="UP001501237">
    <property type="component" value="Unassembled WGS sequence"/>
</dbReference>
<organism evidence="2 3">
    <name type="scientific">Actinocorallia longicatena</name>
    <dbReference type="NCBI Taxonomy" id="111803"/>
    <lineage>
        <taxon>Bacteria</taxon>
        <taxon>Bacillati</taxon>
        <taxon>Actinomycetota</taxon>
        <taxon>Actinomycetes</taxon>
        <taxon>Streptosporangiales</taxon>
        <taxon>Thermomonosporaceae</taxon>
        <taxon>Actinocorallia</taxon>
    </lineage>
</organism>
<evidence type="ECO:0000313" key="2">
    <source>
        <dbReference type="EMBL" id="GAA3233021.1"/>
    </source>
</evidence>
<evidence type="ECO:0008006" key="4">
    <source>
        <dbReference type="Google" id="ProtNLM"/>
    </source>
</evidence>
<dbReference type="EMBL" id="BAAAUV010000024">
    <property type="protein sequence ID" value="GAA3233021.1"/>
    <property type="molecule type" value="Genomic_DNA"/>
</dbReference>
<feature type="compositionally biased region" description="Low complexity" evidence="1">
    <location>
        <begin position="15"/>
        <end position="24"/>
    </location>
</feature>
<sequence>MIVNPAPPPLEDNAFDPARVAAAPRRARDEEADFGRIRAAELNATERNWHVMYGSGSRSFWAFPLWDPGARLILEDVDPHRLRRLMHETEARHLPR</sequence>
<gene>
    <name evidence="2" type="ORF">GCM10010468_65350</name>
</gene>
<evidence type="ECO:0000313" key="3">
    <source>
        <dbReference type="Proteomes" id="UP001501237"/>
    </source>
</evidence>
<feature type="compositionally biased region" description="Pro residues" evidence="1">
    <location>
        <begin position="1"/>
        <end position="10"/>
    </location>
</feature>
<proteinExistence type="predicted"/>
<keyword evidence="3" id="KW-1185">Reference proteome</keyword>
<reference evidence="3" key="1">
    <citation type="journal article" date="2019" name="Int. J. Syst. Evol. Microbiol.">
        <title>The Global Catalogue of Microorganisms (GCM) 10K type strain sequencing project: providing services to taxonomists for standard genome sequencing and annotation.</title>
        <authorList>
            <consortium name="The Broad Institute Genomics Platform"/>
            <consortium name="The Broad Institute Genome Sequencing Center for Infectious Disease"/>
            <person name="Wu L."/>
            <person name="Ma J."/>
        </authorList>
    </citation>
    <scope>NUCLEOTIDE SEQUENCE [LARGE SCALE GENOMIC DNA]</scope>
    <source>
        <strain evidence="3">JCM 9377</strain>
    </source>
</reference>
<accession>A0ABP6QJ54</accession>
<comment type="caution">
    <text evidence="2">The sequence shown here is derived from an EMBL/GenBank/DDBJ whole genome shotgun (WGS) entry which is preliminary data.</text>
</comment>